<keyword evidence="3" id="KW-1185">Reference proteome</keyword>
<reference evidence="3" key="1">
    <citation type="journal article" date="2011" name="Proc. Natl. Acad. Sci. U.S.A.">
        <title>Obligate biotrophy features unraveled by the genomic analysis of rust fungi.</title>
        <authorList>
            <person name="Duplessis S."/>
            <person name="Cuomo C.A."/>
            <person name="Lin Y.-C."/>
            <person name="Aerts A."/>
            <person name="Tisserant E."/>
            <person name="Veneault-Fourrey C."/>
            <person name="Joly D.L."/>
            <person name="Hacquard S."/>
            <person name="Amselem J."/>
            <person name="Cantarel B.L."/>
            <person name="Chiu R."/>
            <person name="Coutinho P.M."/>
            <person name="Feau N."/>
            <person name="Field M."/>
            <person name="Frey P."/>
            <person name="Gelhaye E."/>
            <person name="Goldberg J."/>
            <person name="Grabherr M.G."/>
            <person name="Kodira C.D."/>
            <person name="Kohler A."/>
            <person name="Kuees U."/>
            <person name="Lindquist E.A."/>
            <person name="Lucas S.M."/>
            <person name="Mago R."/>
            <person name="Mauceli E."/>
            <person name="Morin E."/>
            <person name="Murat C."/>
            <person name="Pangilinan J.L."/>
            <person name="Park R."/>
            <person name="Pearson M."/>
            <person name="Quesneville H."/>
            <person name="Rouhier N."/>
            <person name="Sakthikumar S."/>
            <person name="Salamov A.A."/>
            <person name="Schmutz J."/>
            <person name="Selles B."/>
            <person name="Shapiro H."/>
            <person name="Tanguay P."/>
            <person name="Tuskan G.A."/>
            <person name="Henrissat B."/>
            <person name="Van de Peer Y."/>
            <person name="Rouze P."/>
            <person name="Ellis J.G."/>
            <person name="Dodds P.N."/>
            <person name="Schein J.E."/>
            <person name="Zhong S."/>
            <person name="Hamelin R.C."/>
            <person name="Grigoriev I.V."/>
            <person name="Szabo L.J."/>
            <person name="Martin F."/>
        </authorList>
    </citation>
    <scope>NUCLEOTIDE SEQUENCE [LARGE SCALE GENOMIC DNA]</scope>
    <source>
        <strain evidence="3">98AG31 / pathotype 3-4-7</strain>
    </source>
</reference>
<feature type="compositionally biased region" description="Polar residues" evidence="1">
    <location>
        <begin position="224"/>
        <end position="244"/>
    </location>
</feature>
<dbReference type="EMBL" id="GL883202">
    <property type="protein sequence ID" value="EGF97744.1"/>
    <property type="molecule type" value="Genomic_DNA"/>
</dbReference>
<feature type="region of interest" description="Disordered" evidence="1">
    <location>
        <begin position="171"/>
        <end position="244"/>
    </location>
</feature>
<organism evidence="3">
    <name type="scientific">Melampsora larici-populina (strain 98AG31 / pathotype 3-4-7)</name>
    <name type="common">Poplar leaf rust fungus</name>
    <dbReference type="NCBI Taxonomy" id="747676"/>
    <lineage>
        <taxon>Eukaryota</taxon>
        <taxon>Fungi</taxon>
        <taxon>Dikarya</taxon>
        <taxon>Basidiomycota</taxon>
        <taxon>Pucciniomycotina</taxon>
        <taxon>Pucciniomycetes</taxon>
        <taxon>Pucciniales</taxon>
        <taxon>Melampsoraceae</taxon>
        <taxon>Melampsora</taxon>
    </lineage>
</organism>
<feature type="compositionally biased region" description="Acidic residues" evidence="1">
    <location>
        <begin position="465"/>
        <end position="479"/>
    </location>
</feature>
<feature type="compositionally biased region" description="Low complexity" evidence="1">
    <location>
        <begin position="410"/>
        <end position="433"/>
    </location>
</feature>
<feature type="compositionally biased region" description="Basic residues" evidence="1">
    <location>
        <begin position="485"/>
        <end position="501"/>
    </location>
</feature>
<dbReference type="KEGG" id="mlr:MELLADRAFT_69806"/>
<gene>
    <name evidence="2" type="ORF">MELLADRAFT_69806</name>
</gene>
<feature type="region of interest" description="Disordered" evidence="1">
    <location>
        <begin position="543"/>
        <end position="571"/>
    </location>
</feature>
<feature type="compositionally biased region" description="Low complexity" evidence="1">
    <location>
        <begin position="453"/>
        <end position="464"/>
    </location>
</feature>
<feature type="region of interest" description="Disordered" evidence="1">
    <location>
        <begin position="328"/>
        <end position="521"/>
    </location>
</feature>
<dbReference type="InParanoid" id="F4SC89"/>
<dbReference type="Proteomes" id="UP000001072">
    <property type="component" value="Unassembled WGS sequence"/>
</dbReference>
<feature type="region of interest" description="Disordered" evidence="1">
    <location>
        <begin position="100"/>
        <end position="131"/>
    </location>
</feature>
<feature type="compositionally biased region" description="Low complexity" evidence="1">
    <location>
        <begin position="373"/>
        <end position="385"/>
    </location>
</feature>
<feature type="compositionally biased region" description="Polar residues" evidence="1">
    <location>
        <begin position="119"/>
        <end position="131"/>
    </location>
</feature>
<feature type="compositionally biased region" description="Polar residues" evidence="1">
    <location>
        <begin position="395"/>
        <end position="409"/>
    </location>
</feature>
<evidence type="ECO:0000256" key="1">
    <source>
        <dbReference type="SAM" id="MobiDB-lite"/>
    </source>
</evidence>
<dbReference type="VEuPathDB" id="FungiDB:MELLADRAFT_69806"/>
<sequence length="591" mass="65444">MSDGSGGLSFGMKFGKNLWPNHSLIVHFNMISLDFCISLSNIDEATVAADHLTPHVADTIPVLAQSEGLNLEHHGQLLFHPTGSVPSDASSLGQHIIDSASKSTSSIPPTQTPGPPTNITPSKRIISANQTNTEISIDTISKRIHTPNSLHSQGRIINCSNWCRRYTTNEDLSHRNDRNPSQRHSTRDSESTIPRDPESTIPRDPESMNPRDPESMNPRDPESTIPTQSTSQHPYNQSDTTQGGNFNARIQFHQFNPTLAHTAAHSGPQAFGWHPQQLPAYPVSMELGPTYPHIPAFQTNPISHPQGSGPPFILLPPPSNFNPYTGNMLAPPSTTSETLEIGNPTRRTTFNTARSTENSSDPSRTSTQQHQPSTSARHQSSSASRHSLEVPQPIPQRSRSPTHSLTEGQSSQLFRNSSRSPSSSSHSSRAMRSSSRRHRSTQASAKASTSRRSPSSSPQPSDVSSSEESDESDSSPESDLDIHQRQHHQRKLAQSRAKITKSRHDGIRFEKLTEDQGPSKNEQLSICIQDYCKLLLGVTRKIRGQKSTSKLPSPPSEKEITEWEKRKNDRKLSIKERVKKERERFLKAKID</sequence>
<name>F4SC89_MELLP</name>
<dbReference type="RefSeq" id="XP_007418993.1">
    <property type="nucleotide sequence ID" value="XM_007418931.1"/>
</dbReference>
<dbReference type="GeneID" id="18931327"/>
<feature type="compositionally biased region" description="Polar residues" evidence="1">
    <location>
        <begin position="345"/>
        <end position="372"/>
    </location>
</feature>
<evidence type="ECO:0000313" key="2">
    <source>
        <dbReference type="EMBL" id="EGF97744.1"/>
    </source>
</evidence>
<dbReference type="AlphaFoldDB" id="F4SC89"/>
<evidence type="ECO:0000313" key="3">
    <source>
        <dbReference type="Proteomes" id="UP000001072"/>
    </source>
</evidence>
<feature type="compositionally biased region" description="Basic and acidic residues" evidence="1">
    <location>
        <begin position="556"/>
        <end position="571"/>
    </location>
</feature>
<protein>
    <submittedName>
        <fullName evidence="2">Uncharacterized protein</fullName>
    </submittedName>
</protein>
<feature type="compositionally biased region" description="Polar residues" evidence="1">
    <location>
        <begin position="100"/>
        <end position="109"/>
    </location>
</feature>
<feature type="compositionally biased region" description="Basic and acidic residues" evidence="1">
    <location>
        <begin position="502"/>
        <end position="514"/>
    </location>
</feature>
<feature type="compositionally biased region" description="Basic and acidic residues" evidence="1">
    <location>
        <begin position="171"/>
        <end position="222"/>
    </location>
</feature>
<accession>F4SC89</accession>
<proteinExistence type="predicted"/>
<dbReference type="HOGENOM" id="CLU_461566_0_0_1"/>
<feature type="compositionally biased region" description="Polar residues" evidence="1">
    <location>
        <begin position="441"/>
        <end position="452"/>
    </location>
</feature>